<dbReference type="InterPro" id="IPR036770">
    <property type="entry name" value="Ankyrin_rpt-contain_sf"/>
</dbReference>
<sequence length="141" mass="16654">MKNIRKFFDFMSSCANRDIQDLQRIMSSADFDPQWCIHKADGYYSPLYSACMCGHPEIVELLLKYVDVIPIYCFQTACMPASDKRDNDFLKTAELLLKHGKFDKVVYYTPDLDELNDFEKQLKILFDEYMFRLDGPKYNEI</sequence>
<accession>A0A6C0JXP0</accession>
<dbReference type="InterPro" id="IPR002110">
    <property type="entry name" value="Ankyrin_rpt"/>
</dbReference>
<dbReference type="AlphaFoldDB" id="A0A6C0JXP0"/>
<evidence type="ECO:0008006" key="2">
    <source>
        <dbReference type="Google" id="ProtNLM"/>
    </source>
</evidence>
<evidence type="ECO:0000313" key="1">
    <source>
        <dbReference type="EMBL" id="QHU08504.1"/>
    </source>
</evidence>
<name>A0A6C0JXP0_9ZZZZ</name>
<reference evidence="1" key="1">
    <citation type="journal article" date="2020" name="Nature">
        <title>Giant virus diversity and host interactions through global metagenomics.</title>
        <authorList>
            <person name="Schulz F."/>
            <person name="Roux S."/>
            <person name="Paez-Espino D."/>
            <person name="Jungbluth S."/>
            <person name="Walsh D.A."/>
            <person name="Denef V.J."/>
            <person name="McMahon K.D."/>
            <person name="Konstantinidis K.T."/>
            <person name="Eloe-Fadrosh E.A."/>
            <person name="Kyrpides N.C."/>
            <person name="Woyke T."/>
        </authorList>
    </citation>
    <scope>NUCLEOTIDE SEQUENCE</scope>
    <source>
        <strain evidence="1">GVMAG-S-1062768-28</strain>
    </source>
</reference>
<dbReference type="SUPFAM" id="SSF48403">
    <property type="entry name" value="Ankyrin repeat"/>
    <property type="match status" value="1"/>
</dbReference>
<dbReference type="Gene3D" id="1.25.40.20">
    <property type="entry name" value="Ankyrin repeat-containing domain"/>
    <property type="match status" value="1"/>
</dbReference>
<dbReference type="Pfam" id="PF13606">
    <property type="entry name" value="Ank_3"/>
    <property type="match status" value="1"/>
</dbReference>
<protein>
    <recommendedName>
        <fullName evidence="2">Ankyrin repeat domain-containing protein</fullName>
    </recommendedName>
</protein>
<dbReference type="EMBL" id="MN740697">
    <property type="protein sequence ID" value="QHU08504.1"/>
    <property type="molecule type" value="Genomic_DNA"/>
</dbReference>
<proteinExistence type="predicted"/>
<organism evidence="1">
    <name type="scientific">viral metagenome</name>
    <dbReference type="NCBI Taxonomy" id="1070528"/>
    <lineage>
        <taxon>unclassified sequences</taxon>
        <taxon>metagenomes</taxon>
        <taxon>organismal metagenomes</taxon>
    </lineage>
</organism>